<evidence type="ECO:0000313" key="11">
    <source>
        <dbReference type="Proteomes" id="UP000669060"/>
    </source>
</evidence>
<gene>
    <name evidence="10" type="ORF">JFY56_18315</name>
</gene>
<keyword evidence="3" id="KW-0410">Iron transport</keyword>
<dbReference type="SMART" id="SM00382">
    <property type="entry name" value="AAA"/>
    <property type="match status" value="1"/>
</dbReference>
<evidence type="ECO:0000259" key="9">
    <source>
        <dbReference type="PROSITE" id="PS50893"/>
    </source>
</evidence>
<dbReference type="InterPro" id="IPR008995">
    <property type="entry name" value="Mo/tungstate-bd_C_term_dom"/>
</dbReference>
<reference evidence="10 11" key="1">
    <citation type="submission" date="2020-12" db="EMBL/GenBank/DDBJ databases">
        <title>Pseudomonas schmalbachii sp. nov. isolated from millipede gut.</title>
        <authorList>
            <person name="Shelomi M."/>
        </authorList>
    </citation>
    <scope>NUCLEOTIDE SEQUENCE [LARGE SCALE GENOMIC DNA]</scope>
    <source>
        <strain evidence="10 11">Milli4</strain>
    </source>
</reference>
<dbReference type="InterPro" id="IPR017871">
    <property type="entry name" value="ABC_transporter-like_CS"/>
</dbReference>
<proteinExistence type="predicted"/>
<accession>A0ABS3TU38</accession>
<feature type="domain" description="ABC transporter" evidence="9">
    <location>
        <begin position="7"/>
        <end position="237"/>
    </location>
</feature>
<dbReference type="GO" id="GO:0005524">
    <property type="term" value="F:ATP binding"/>
    <property type="evidence" value="ECO:0007669"/>
    <property type="project" value="UniProtKB-KW"/>
</dbReference>
<dbReference type="InterPro" id="IPR003593">
    <property type="entry name" value="AAA+_ATPase"/>
</dbReference>
<evidence type="ECO:0000256" key="5">
    <source>
        <dbReference type="ARBA" id="ARBA00022840"/>
    </source>
</evidence>
<dbReference type="InterPro" id="IPR003439">
    <property type="entry name" value="ABC_transporter-like_ATP-bd"/>
</dbReference>
<evidence type="ECO:0000256" key="6">
    <source>
        <dbReference type="ARBA" id="ARBA00023004"/>
    </source>
</evidence>
<keyword evidence="6" id="KW-0408">Iron</keyword>
<dbReference type="CDD" id="cd03259">
    <property type="entry name" value="ABC_Carb_Solutes_like"/>
    <property type="match status" value="1"/>
</dbReference>
<protein>
    <submittedName>
        <fullName evidence="10">ABC transporter ATP-binding protein</fullName>
    </submittedName>
</protein>
<organism evidence="10 11">
    <name type="scientific">Pseudomonas schmalbachii</name>
    <dbReference type="NCBI Taxonomy" id="2816993"/>
    <lineage>
        <taxon>Bacteria</taxon>
        <taxon>Pseudomonadati</taxon>
        <taxon>Pseudomonadota</taxon>
        <taxon>Gammaproteobacteria</taxon>
        <taxon>Pseudomonadales</taxon>
        <taxon>Pseudomonadaceae</taxon>
        <taxon>Pseudomonas</taxon>
    </lineage>
</organism>
<dbReference type="PROSITE" id="PS00211">
    <property type="entry name" value="ABC_TRANSPORTER_1"/>
    <property type="match status" value="1"/>
</dbReference>
<comment type="caution">
    <text evidence="10">The sequence shown here is derived from an EMBL/GenBank/DDBJ whole genome shotgun (WGS) entry which is preliminary data.</text>
</comment>
<evidence type="ECO:0000256" key="4">
    <source>
        <dbReference type="ARBA" id="ARBA00022741"/>
    </source>
</evidence>
<dbReference type="InterPro" id="IPR027417">
    <property type="entry name" value="P-loop_NTPase"/>
</dbReference>
<dbReference type="SUPFAM" id="SSF50331">
    <property type="entry name" value="MOP-like"/>
    <property type="match status" value="1"/>
</dbReference>
<keyword evidence="5 10" id="KW-0067">ATP-binding</keyword>
<keyword evidence="8" id="KW-0472">Membrane</keyword>
<keyword evidence="7" id="KW-0406">Ion transport</keyword>
<dbReference type="PANTHER" id="PTHR42781">
    <property type="entry name" value="SPERMIDINE/PUTRESCINE IMPORT ATP-BINDING PROTEIN POTA"/>
    <property type="match status" value="1"/>
</dbReference>
<evidence type="ECO:0000313" key="10">
    <source>
        <dbReference type="EMBL" id="MBO3277179.1"/>
    </source>
</evidence>
<keyword evidence="2" id="KW-1003">Cell membrane</keyword>
<dbReference type="Proteomes" id="UP000669060">
    <property type="component" value="Unassembled WGS sequence"/>
</dbReference>
<dbReference type="RefSeq" id="WP_208315366.1">
    <property type="nucleotide sequence ID" value="NZ_JAELYA010000007.1"/>
</dbReference>
<evidence type="ECO:0000256" key="7">
    <source>
        <dbReference type="ARBA" id="ARBA00023065"/>
    </source>
</evidence>
<dbReference type="EMBL" id="JAELYA010000007">
    <property type="protein sequence ID" value="MBO3277179.1"/>
    <property type="molecule type" value="Genomic_DNA"/>
</dbReference>
<dbReference type="InterPro" id="IPR015853">
    <property type="entry name" value="ABC_transpr_FbpC"/>
</dbReference>
<dbReference type="Pfam" id="PF00005">
    <property type="entry name" value="ABC_tran"/>
    <property type="match status" value="1"/>
</dbReference>
<keyword evidence="4" id="KW-0547">Nucleotide-binding</keyword>
<dbReference type="Pfam" id="PF08402">
    <property type="entry name" value="TOBE_2"/>
    <property type="match status" value="1"/>
</dbReference>
<evidence type="ECO:0000256" key="8">
    <source>
        <dbReference type="ARBA" id="ARBA00023136"/>
    </source>
</evidence>
<dbReference type="SUPFAM" id="SSF52540">
    <property type="entry name" value="P-loop containing nucleoside triphosphate hydrolases"/>
    <property type="match status" value="1"/>
</dbReference>
<dbReference type="PANTHER" id="PTHR42781:SF4">
    <property type="entry name" value="SPERMIDINE_PUTRESCINE IMPORT ATP-BINDING PROTEIN POTA"/>
    <property type="match status" value="1"/>
</dbReference>
<keyword evidence="1" id="KW-0813">Transport</keyword>
<dbReference type="InterPro" id="IPR050093">
    <property type="entry name" value="ABC_SmlMolc_Importer"/>
</dbReference>
<dbReference type="InterPro" id="IPR013611">
    <property type="entry name" value="Transp-assoc_OB_typ2"/>
</dbReference>
<evidence type="ECO:0000256" key="2">
    <source>
        <dbReference type="ARBA" id="ARBA00022475"/>
    </source>
</evidence>
<sequence length="366" mass="40204">MTQRLLLDLKDLSCGYEQQRVVQGVNLHLNAGDIGCLLGPSGCGKTTTLRAIAGFEPVQAGQIVLNGEVISRPGFTLAPERRRIGMVFQDYALFPHLSVEDNVAFGIRKHPGQREIVAELLRLVKLDTLGKRYPHELSGGQQQRVALARALAPEPLLLLLDEPFSNLDVELRRELSHEVREILKERGTSAVLVTHDQEEAFAVSDHVGVFRNGRLEQWDTPYNLYHEPQTPFVASFVGQGYFISGQMLGPDSVQTELGVLHGNRAYLLPQGSHVDVLLRPDDLVPAPQGELKARIAGKSFLGATILYRLELPTGTQLESIFPSHADHQIGDHVGIRVAAEHLVLFAARNGVAAQETEQPAQTAVNL</sequence>
<dbReference type="PROSITE" id="PS50893">
    <property type="entry name" value="ABC_TRANSPORTER_2"/>
    <property type="match status" value="1"/>
</dbReference>
<evidence type="ECO:0000256" key="1">
    <source>
        <dbReference type="ARBA" id="ARBA00022448"/>
    </source>
</evidence>
<dbReference type="Gene3D" id="3.40.50.300">
    <property type="entry name" value="P-loop containing nucleotide triphosphate hydrolases"/>
    <property type="match status" value="1"/>
</dbReference>
<keyword evidence="11" id="KW-1185">Reference proteome</keyword>
<evidence type="ECO:0000256" key="3">
    <source>
        <dbReference type="ARBA" id="ARBA00022496"/>
    </source>
</evidence>
<name>A0ABS3TU38_9PSED</name>